<dbReference type="SUPFAM" id="SSF53807">
    <property type="entry name" value="Helical backbone' metal receptor"/>
    <property type="match status" value="1"/>
</dbReference>
<dbReference type="Proteomes" id="UP000832011">
    <property type="component" value="Chromosome"/>
</dbReference>
<dbReference type="InterPro" id="IPR002491">
    <property type="entry name" value="ABC_transptr_periplasmic_BD"/>
</dbReference>
<reference evidence="7 8" key="1">
    <citation type="journal article" date="2022" name="Res Sq">
        <title>Evolution of multicellular longitudinally dividing oral cavity symbionts (Neisseriaceae).</title>
        <authorList>
            <person name="Nyongesa S."/>
            <person name="Weber P."/>
            <person name="Bernet E."/>
            <person name="Pullido F."/>
            <person name="Nieckarz M."/>
            <person name="Delaby M."/>
            <person name="Nieves C."/>
            <person name="Viehboeck T."/>
            <person name="Krause N."/>
            <person name="Rivera-Millot A."/>
            <person name="Nakamura A."/>
            <person name="Vischer N."/>
            <person name="VanNieuwenhze M."/>
            <person name="Brun Y."/>
            <person name="Cava F."/>
            <person name="Bulgheresi S."/>
            <person name="Veyrier F."/>
        </authorList>
    </citation>
    <scope>NUCLEOTIDE SEQUENCE [LARGE SCALE GENOMIC DNA]</scope>
    <source>
        <strain evidence="7 8">SN4</strain>
    </source>
</reference>
<evidence type="ECO:0000313" key="8">
    <source>
        <dbReference type="Proteomes" id="UP000832011"/>
    </source>
</evidence>
<keyword evidence="4" id="KW-0406">Ion transport</keyword>
<keyword evidence="3" id="KW-0813">Transport</keyword>
<evidence type="ECO:0000256" key="3">
    <source>
        <dbReference type="ARBA" id="ARBA00022448"/>
    </source>
</evidence>
<evidence type="ECO:0000259" key="6">
    <source>
        <dbReference type="PROSITE" id="PS50983"/>
    </source>
</evidence>
<evidence type="ECO:0000313" key="7">
    <source>
        <dbReference type="EMBL" id="UOO88725.1"/>
    </source>
</evidence>
<keyword evidence="4" id="KW-0408">Iron</keyword>
<keyword evidence="5" id="KW-0732">Signal</keyword>
<dbReference type="Gene3D" id="3.40.50.1980">
    <property type="entry name" value="Nitrogenase molybdenum iron protein domain"/>
    <property type="match status" value="2"/>
</dbReference>
<dbReference type="PRINTS" id="PR01715">
    <property type="entry name" value="FERRIBNDNGPP"/>
</dbReference>
<dbReference type="PROSITE" id="PS50983">
    <property type="entry name" value="FE_B12_PBP"/>
    <property type="match status" value="1"/>
</dbReference>
<dbReference type="RefSeq" id="WP_082625699.1">
    <property type="nucleotide sequence ID" value="NZ_CABKVG010000010.1"/>
</dbReference>
<evidence type="ECO:0000256" key="2">
    <source>
        <dbReference type="ARBA" id="ARBA00008814"/>
    </source>
</evidence>
<proteinExistence type="inferred from homology"/>
<organism evidence="7 8">
    <name type="scientific">Vitreoscilla massiliensis</name>
    <dbReference type="NCBI Taxonomy" id="1689272"/>
    <lineage>
        <taxon>Bacteria</taxon>
        <taxon>Pseudomonadati</taxon>
        <taxon>Pseudomonadota</taxon>
        <taxon>Betaproteobacteria</taxon>
        <taxon>Neisseriales</taxon>
        <taxon>Neisseriaceae</taxon>
        <taxon>Vitreoscilla</taxon>
    </lineage>
</organism>
<keyword evidence="4" id="KW-0410">Iron transport</keyword>
<comment type="similarity">
    <text evidence="2">Belongs to the bacterial solute-binding protein 8 family.</text>
</comment>
<dbReference type="InterPro" id="IPR051313">
    <property type="entry name" value="Bact_iron-sidero_bind"/>
</dbReference>
<evidence type="ECO:0000256" key="4">
    <source>
        <dbReference type="ARBA" id="ARBA00022496"/>
    </source>
</evidence>
<dbReference type="PANTHER" id="PTHR30532">
    <property type="entry name" value="IRON III DICITRATE-BINDING PERIPLASMIC PROTEIN"/>
    <property type="match status" value="1"/>
</dbReference>
<dbReference type="CDD" id="cd01146">
    <property type="entry name" value="FhuD"/>
    <property type="match status" value="1"/>
</dbReference>
<keyword evidence="8" id="KW-1185">Reference proteome</keyword>
<gene>
    <name evidence="7" type="ORF">LVJ82_14840</name>
</gene>
<dbReference type="PANTHER" id="PTHR30532:SF1">
    <property type="entry name" value="IRON(3+)-HYDROXAMATE-BINDING PROTEIN FHUD"/>
    <property type="match status" value="1"/>
</dbReference>
<protein>
    <submittedName>
        <fullName evidence="7">ABC transporter substrate-binding protein</fullName>
    </submittedName>
</protein>
<evidence type="ECO:0000256" key="5">
    <source>
        <dbReference type="ARBA" id="ARBA00022729"/>
    </source>
</evidence>
<sequence length="294" mass="32986">MMRPVNLYRPLIGLLLCLLSLGLHAQSLKIISSDWAIVETLVAMGHAPIGVGDKRAYQRWVAQPVLPPQTVDIGLRSQPNLELIRQLRPDLVLNSSWFMQLQARAIPNAQSVSLDFFTPKGIAWQHSVAQTRALGKLIHQPAAAETLIRQANQQFARQSKQLAPHAQRPYVIVQFIDARHLRVYGHNSMYGQALAQLHLRNAWQQPTNAWGFSQIDLLQLSKLPANTRLIVVHPHPANVAQQLHKSALWQRLPYSRPVNHTVLPAVWSFGALPSMQRFGNELTTALTGNKVGTW</sequence>
<accession>A0ABY4E1R4</accession>
<dbReference type="EMBL" id="CP091511">
    <property type="protein sequence ID" value="UOO88725.1"/>
    <property type="molecule type" value="Genomic_DNA"/>
</dbReference>
<comment type="subcellular location">
    <subcellularLocation>
        <location evidence="1">Cell envelope</location>
    </subcellularLocation>
</comment>
<feature type="domain" description="Fe/B12 periplasmic-binding" evidence="6">
    <location>
        <begin position="29"/>
        <end position="290"/>
    </location>
</feature>
<evidence type="ECO:0000256" key="1">
    <source>
        <dbReference type="ARBA" id="ARBA00004196"/>
    </source>
</evidence>
<name>A0ABY4E1R4_9NEIS</name>
<dbReference type="Pfam" id="PF01497">
    <property type="entry name" value="Peripla_BP_2"/>
    <property type="match status" value="1"/>
</dbReference>